<dbReference type="Proteomes" id="UP000507245">
    <property type="component" value="Unassembled WGS sequence"/>
</dbReference>
<gene>
    <name evidence="2" type="ORF">ORAREDHAP_LOCUS6206</name>
</gene>
<proteinExistence type="predicted"/>
<accession>A0A6J5W415</accession>
<evidence type="ECO:0000256" key="1">
    <source>
        <dbReference type="SAM" id="MobiDB-lite"/>
    </source>
</evidence>
<evidence type="ECO:0000313" key="3">
    <source>
        <dbReference type="Proteomes" id="UP000507245"/>
    </source>
</evidence>
<sequence length="95" mass="9857">MLREGNIGVAKPALEKNGFALPKYSNFAQVAYVLQVQRSPDLTQPFGTHSAISATSCVIILRESTCGMLHGEVGSSGLEGAQSSVPSVRTAAPPG</sequence>
<reference evidence="3" key="1">
    <citation type="journal article" date="2020" name="Genome Biol.">
        <title>Gamete binning: chromosome-level and haplotype-resolved genome assembly enabled by high-throughput single-cell sequencing of gamete genomes.</title>
        <authorList>
            <person name="Campoy J.A."/>
            <person name="Sun H."/>
            <person name="Goel M."/>
            <person name="Jiao W.-B."/>
            <person name="Folz-Donahue K."/>
            <person name="Wang N."/>
            <person name="Rubio M."/>
            <person name="Liu C."/>
            <person name="Kukat C."/>
            <person name="Ruiz D."/>
            <person name="Huettel B."/>
            <person name="Schneeberger K."/>
        </authorList>
    </citation>
    <scope>NUCLEOTIDE SEQUENCE [LARGE SCALE GENOMIC DNA]</scope>
    <source>
        <strain evidence="3">cv. Rojo Pasion</strain>
    </source>
</reference>
<organism evidence="2 3">
    <name type="scientific">Prunus armeniaca</name>
    <name type="common">Apricot</name>
    <name type="synonym">Armeniaca vulgaris</name>
    <dbReference type="NCBI Taxonomy" id="36596"/>
    <lineage>
        <taxon>Eukaryota</taxon>
        <taxon>Viridiplantae</taxon>
        <taxon>Streptophyta</taxon>
        <taxon>Embryophyta</taxon>
        <taxon>Tracheophyta</taxon>
        <taxon>Spermatophyta</taxon>
        <taxon>Magnoliopsida</taxon>
        <taxon>eudicotyledons</taxon>
        <taxon>Gunneridae</taxon>
        <taxon>Pentapetalae</taxon>
        <taxon>rosids</taxon>
        <taxon>fabids</taxon>
        <taxon>Rosales</taxon>
        <taxon>Rosaceae</taxon>
        <taxon>Amygdaloideae</taxon>
        <taxon>Amygdaleae</taxon>
        <taxon>Prunus</taxon>
    </lineage>
</organism>
<keyword evidence="3" id="KW-1185">Reference proteome</keyword>
<feature type="region of interest" description="Disordered" evidence="1">
    <location>
        <begin position="75"/>
        <end position="95"/>
    </location>
</feature>
<dbReference type="OrthoDB" id="1612291at2759"/>
<dbReference type="AlphaFoldDB" id="A0A6J5W415"/>
<evidence type="ECO:0000313" key="2">
    <source>
        <dbReference type="EMBL" id="CAB4295011.1"/>
    </source>
</evidence>
<dbReference type="EMBL" id="CAEKKB010000001">
    <property type="protein sequence ID" value="CAB4295011.1"/>
    <property type="molecule type" value="Genomic_DNA"/>
</dbReference>
<protein>
    <submittedName>
        <fullName evidence="2">Uncharacterized protein</fullName>
    </submittedName>
</protein>
<name>A0A6J5W415_PRUAR</name>